<reference evidence="1" key="1">
    <citation type="journal article" date="2020" name="Nature">
        <title>Giant virus diversity and host interactions through global metagenomics.</title>
        <authorList>
            <person name="Schulz F."/>
            <person name="Roux S."/>
            <person name="Paez-Espino D."/>
            <person name="Jungbluth S."/>
            <person name="Walsh D.A."/>
            <person name="Denef V.J."/>
            <person name="McMahon K.D."/>
            <person name="Konstantinidis K.T."/>
            <person name="Eloe-Fadrosh E.A."/>
            <person name="Kyrpides N.C."/>
            <person name="Woyke T."/>
        </authorList>
    </citation>
    <scope>NUCLEOTIDE SEQUENCE</scope>
    <source>
        <strain evidence="1">GVMAG-M-3300025727-45</strain>
    </source>
</reference>
<proteinExistence type="predicted"/>
<accession>A0A6C0J1Q5</accession>
<protein>
    <submittedName>
        <fullName evidence="1">Uncharacterized protein</fullName>
    </submittedName>
</protein>
<organism evidence="1">
    <name type="scientific">viral metagenome</name>
    <dbReference type="NCBI Taxonomy" id="1070528"/>
    <lineage>
        <taxon>unclassified sequences</taxon>
        <taxon>metagenomes</taxon>
        <taxon>organismal metagenomes</taxon>
    </lineage>
</organism>
<name>A0A6C0J1Q5_9ZZZZ</name>
<sequence>MLNIRWGEYKKDRLKAERLVSIVDPLFEKGENINLKELDEVLFYFISGPLSSELSEVITDIDNWFELTDYVWEKLFKLLKQENISNEFRNKILEKVFETAFASQRYLCDTGNQPIIDICNHILEIDVPKKECYTMIIDIANDYELEPAYLILYLEKLNIICFK</sequence>
<dbReference type="EMBL" id="MN740310">
    <property type="protein sequence ID" value="QHT99581.1"/>
    <property type="molecule type" value="Genomic_DNA"/>
</dbReference>
<dbReference type="AlphaFoldDB" id="A0A6C0J1Q5"/>
<evidence type="ECO:0000313" key="1">
    <source>
        <dbReference type="EMBL" id="QHT99581.1"/>
    </source>
</evidence>